<evidence type="ECO:0000313" key="2">
    <source>
        <dbReference type="EMBL" id="PTB61917.1"/>
    </source>
</evidence>
<feature type="compositionally biased region" description="Low complexity" evidence="1">
    <location>
        <begin position="64"/>
        <end position="80"/>
    </location>
</feature>
<reference evidence="3" key="1">
    <citation type="submission" date="2016-07" db="EMBL/GenBank/DDBJ databases">
        <title>Multiple horizontal gene transfer events from other fungi enriched the ability of initially mycotrophic Trichoderma (Ascomycota) to feed on dead plant biomass.</title>
        <authorList>
            <consortium name="DOE Joint Genome Institute"/>
            <person name="Atanasova L."/>
            <person name="Chenthamara K."/>
            <person name="Zhang J."/>
            <person name="Grujic M."/>
            <person name="Henrissat B."/>
            <person name="Kuo A."/>
            <person name="Aerts A."/>
            <person name="Salamov A."/>
            <person name="Lipzen A."/>
            <person name="Labutti K."/>
            <person name="Barry K."/>
            <person name="Miao Y."/>
            <person name="Rahimi M.J."/>
            <person name="Shen Q."/>
            <person name="Grigoriev I.V."/>
            <person name="Kubicek C.P."/>
            <person name="Druzhinina I.S."/>
        </authorList>
    </citation>
    <scope>NUCLEOTIDE SEQUENCE [LARGE SCALE GENOMIC DNA]</scope>
    <source>
        <strain evidence="3">TUCIM 6016</strain>
    </source>
</reference>
<evidence type="ECO:0000256" key="1">
    <source>
        <dbReference type="SAM" id="MobiDB-lite"/>
    </source>
</evidence>
<sequence length="174" mass="18798">MGQQIGPQSALGGSAICCLDAADGLTGAVEGLQATGDRRMGGPRERTDDEGLVQTLGVESEMTASQKQGKAGQGRARAGQLNAHQPKRRVKRAWLNPVSASWKASWEQVPVVQKRGPKTHVSSLLLWHFQNNAHVDGPAALHPAESRRKAREGFLWCPWLLLAPEADGVARLQR</sequence>
<dbReference type="RefSeq" id="XP_024745237.1">
    <property type="nucleotide sequence ID" value="XM_024896635.1"/>
</dbReference>
<dbReference type="AlphaFoldDB" id="A0A2T4AXW3"/>
<gene>
    <name evidence="2" type="ORF">BBK36DRAFT_1189675</name>
</gene>
<evidence type="ECO:0000313" key="3">
    <source>
        <dbReference type="Proteomes" id="UP000241546"/>
    </source>
</evidence>
<keyword evidence="3" id="KW-1185">Reference proteome</keyword>
<feature type="region of interest" description="Disordered" evidence="1">
    <location>
        <begin position="61"/>
        <end position="87"/>
    </location>
</feature>
<name>A0A2T4AXW3_9HYPO</name>
<organism evidence="2 3">
    <name type="scientific">Trichoderma citrinoviride</name>
    <dbReference type="NCBI Taxonomy" id="58853"/>
    <lineage>
        <taxon>Eukaryota</taxon>
        <taxon>Fungi</taxon>
        <taxon>Dikarya</taxon>
        <taxon>Ascomycota</taxon>
        <taxon>Pezizomycotina</taxon>
        <taxon>Sordariomycetes</taxon>
        <taxon>Hypocreomycetidae</taxon>
        <taxon>Hypocreales</taxon>
        <taxon>Hypocreaceae</taxon>
        <taxon>Trichoderma</taxon>
    </lineage>
</organism>
<dbReference type="GeneID" id="36604753"/>
<proteinExistence type="predicted"/>
<accession>A0A2T4AXW3</accession>
<dbReference type="Proteomes" id="UP000241546">
    <property type="component" value="Unassembled WGS sequence"/>
</dbReference>
<dbReference type="EMBL" id="KZ680226">
    <property type="protein sequence ID" value="PTB61917.1"/>
    <property type="molecule type" value="Genomic_DNA"/>
</dbReference>
<protein>
    <submittedName>
        <fullName evidence="2">Uncharacterized protein</fullName>
    </submittedName>
</protein>